<organism evidence="1 2">
    <name type="scientific">Orchesella dallaii</name>
    <dbReference type="NCBI Taxonomy" id="48710"/>
    <lineage>
        <taxon>Eukaryota</taxon>
        <taxon>Metazoa</taxon>
        <taxon>Ecdysozoa</taxon>
        <taxon>Arthropoda</taxon>
        <taxon>Hexapoda</taxon>
        <taxon>Collembola</taxon>
        <taxon>Entomobryomorpha</taxon>
        <taxon>Entomobryoidea</taxon>
        <taxon>Orchesellidae</taxon>
        <taxon>Orchesellinae</taxon>
        <taxon>Orchesella</taxon>
    </lineage>
</organism>
<sequence length="102" mass="11227">MDCSDTDPNSDQPDLNQIIDQVLLTSGMFATGDTLPDFGGLGLGIQNEDRIPVLGIDGQEPPVPSSSFRNLEQFIDPNAPPDYEGLPYMDPLSSYCTYMFFF</sequence>
<proteinExistence type="predicted"/>
<dbReference type="EMBL" id="CAXLJM020000001">
    <property type="protein sequence ID" value="CAL8067960.1"/>
    <property type="molecule type" value="Genomic_DNA"/>
</dbReference>
<keyword evidence="2" id="KW-1185">Reference proteome</keyword>
<name>A0ABP1PKH1_9HEXA</name>
<protein>
    <submittedName>
        <fullName evidence="1">Uncharacterized protein</fullName>
    </submittedName>
</protein>
<dbReference type="Proteomes" id="UP001642540">
    <property type="component" value="Unassembled WGS sequence"/>
</dbReference>
<evidence type="ECO:0000313" key="1">
    <source>
        <dbReference type="EMBL" id="CAL8067960.1"/>
    </source>
</evidence>
<comment type="caution">
    <text evidence="1">The sequence shown here is derived from an EMBL/GenBank/DDBJ whole genome shotgun (WGS) entry which is preliminary data.</text>
</comment>
<accession>A0ABP1PKH1</accession>
<evidence type="ECO:0000313" key="2">
    <source>
        <dbReference type="Proteomes" id="UP001642540"/>
    </source>
</evidence>
<gene>
    <name evidence="1" type="ORF">ODALV1_LOCUS44</name>
</gene>
<reference evidence="1 2" key="1">
    <citation type="submission" date="2024-08" db="EMBL/GenBank/DDBJ databases">
        <authorList>
            <person name="Cucini C."/>
            <person name="Frati F."/>
        </authorList>
    </citation>
    <scope>NUCLEOTIDE SEQUENCE [LARGE SCALE GENOMIC DNA]</scope>
</reference>